<organism evidence="4 5">
    <name type="scientific">Halosegnis rubeus</name>
    <dbReference type="NCBI Taxonomy" id="2212850"/>
    <lineage>
        <taxon>Archaea</taxon>
        <taxon>Methanobacteriati</taxon>
        <taxon>Methanobacteriota</taxon>
        <taxon>Stenosarchaea group</taxon>
        <taxon>Halobacteria</taxon>
        <taxon>Halobacteriales</taxon>
        <taxon>Natronomonadaceae</taxon>
        <taxon>Halosegnis</taxon>
    </lineage>
</organism>
<protein>
    <submittedName>
        <fullName evidence="4">BREX system P-loop protein BrxC</fullName>
    </submittedName>
</protein>
<evidence type="ECO:0000259" key="2">
    <source>
        <dbReference type="Pfam" id="PF25792"/>
    </source>
</evidence>
<keyword evidence="4" id="KW-0614">Plasmid</keyword>
<dbReference type="RefSeq" id="WP_152120782.1">
    <property type="nucleotide sequence ID" value="NZ_QJOW01000005.1"/>
</dbReference>
<dbReference type="InterPro" id="IPR058036">
    <property type="entry name" value="BREX_BrxC_4th"/>
</dbReference>
<reference evidence="4 5" key="1">
    <citation type="submission" date="2019-10" db="EMBL/GenBank/DDBJ databases">
        <title>Unraveling microbial dark matter from salterns through culturing: the case of the genus Halosegnis.</title>
        <authorList>
            <person name="Duran-Viseras A."/>
            <person name="Andrei A.-S."/>
            <person name="Vera-Gargallo B."/>
            <person name="Ghai R."/>
            <person name="Sanchez-Porro C."/>
            <person name="Ventosa A."/>
        </authorList>
    </citation>
    <scope>NUCLEOTIDE SEQUENCE [LARGE SCALE GENOMIC DNA]</scope>
    <source>
        <strain evidence="4 5">F17-44</strain>
        <plasmid evidence="4">unnamed1</plasmid>
    </source>
</reference>
<evidence type="ECO:0000313" key="5">
    <source>
        <dbReference type="Proteomes" id="UP000326302"/>
    </source>
</evidence>
<accession>A0A5N5U702</accession>
<evidence type="ECO:0000313" key="4">
    <source>
        <dbReference type="EMBL" id="KAB7513522.1"/>
    </source>
</evidence>
<feature type="domain" description="Probable ATP-binding protein BrxC 4th six-stranded beta-sheet" evidence="3">
    <location>
        <begin position="578"/>
        <end position="728"/>
    </location>
</feature>
<feature type="coiled-coil region" evidence="1">
    <location>
        <begin position="682"/>
        <end position="709"/>
    </location>
</feature>
<dbReference type="AlphaFoldDB" id="A0A5N5U702"/>
<dbReference type="Proteomes" id="UP000326302">
    <property type="component" value="Unassembled WGS sequence"/>
</dbReference>
<dbReference type="OrthoDB" id="174254at2157"/>
<sequence length="1215" mass="137452">MSDTTTSHQIHEIFYRSINRKIDRVVKVDNDEPSVVKKELEEYILTPQLERHFSDALEAVIDTEHAQTEDVGMWVSGFFGSGKSHYMKILGHILENREFDDTHAAEMFRDRIEGNEMLDGAVSSVTQKFDSEVLMFQIGAKADASGSESITEIIHREFNISRGYASMPWVAQMEQELESRGVYEEFVDAIEGNTGKDWTEARKDAMFVRSDMETALVEATDEFDDEDDAARAIDDVQDNVLINASTLAEDIVDYVEQRETETGDNCRYFVFIDEISQFIGDDGQLLLELQSIVEEFGQKGKGKVFLGVTSQEQLQQLIPGVLEKEAEESKVIDRFPHRFDLTSENLDKVVRDRVLSKKGEFRGIIGDLYDQHEGILSARYKLDSSQSLKPINEENFIDCYPFLPYQLDILPEMFKALGKGSDDQLAGSERTLIDVTQSVLKDEDHLYNDELGALVTLDMIFDEISNDIPSSDVKSIREARPKDADPEIARRVLKSLYLLQQLPWIPNTADNIATSLQTELGPTQQLEGDVEDTLDALVDAGYVGRSEEGYRFLRETERELENEIKGIEVGPGDIRRSSKRFLNDILDETSRVNYQGKTFQVNLSIDGEEITSKGHIDLKTYSPVYQRYEDLDPDGLKTQSFSEDGTLYWIADNEKQHDIYEKLKSIFQINTVVKEKRGDQLSQEEQEALGQKQEDLQRLRNEVEREFKRSFQRGVLIYNGDTEEFDTTSTSLTSLVARKTDNAIPKVFTNFKHGSATVRDRHIEQIFGDLGGSSNPSVFSDLGVVQDGELIAEARISSEVEDEIQRREKAGESRTGSDLIDHFAEPPYGWSREVVRLAAAVLFRNGSIIPTYKERTYGTYTEDGAQELFTQVTKFKSTSFDERETVDIDTRTDAKQLLDRLFDRKVKSTDQAVDEGIRDEANNWVSTTSTLLSQLRRVDFPLVDDVERFQTRLKNLIQQPTSAKRIKQFVEFEDELEGLTKTTKDVAQFCGENGGENRLKEYETIQRFITNEWESLVDEADDHSSLVDISDDARDAAERVKNTLDTEGVISQWNNVKTDYRAAAEAFTATYEALYEKRHETYTDSIDSVKAYAGSDVDDNDLDSALSDLTERQGDGSVDLDISNEDHINPDPSLTRLIEHIQTVDAYENGAKTEIDDLGGGGGGGGTIRESVDIDDIFGSVVVTDSEDIDAPIEELRGEIADLLDQDGDVEIRFR</sequence>
<dbReference type="InterPro" id="IPR047679">
    <property type="entry name" value="BREX_BrxC"/>
</dbReference>
<evidence type="ECO:0000259" key="3">
    <source>
        <dbReference type="Pfam" id="PF25796"/>
    </source>
</evidence>
<keyword evidence="1" id="KW-0175">Coiled coil</keyword>
<evidence type="ECO:0000256" key="1">
    <source>
        <dbReference type="SAM" id="Coils"/>
    </source>
</evidence>
<proteinExistence type="predicted"/>
<dbReference type="EMBL" id="QJOW01000005">
    <property type="protein sequence ID" value="KAB7513522.1"/>
    <property type="molecule type" value="Genomic_DNA"/>
</dbReference>
<feature type="domain" description="Probable ATP-binding protein BrxC alpha-helical" evidence="2">
    <location>
        <begin position="893"/>
        <end position="991"/>
    </location>
</feature>
<name>A0A5N5U702_9EURY</name>
<dbReference type="InterPro" id="IPR058037">
    <property type="entry name" value="BREX_BrxC_helical"/>
</dbReference>
<dbReference type="NCBIfam" id="NF033441">
    <property type="entry name" value="BREX_BrxC"/>
    <property type="match status" value="1"/>
</dbReference>
<geneLocation type="plasmid" evidence="4">
    <name>unnamed1</name>
</geneLocation>
<gene>
    <name evidence="4" type="primary">brxC</name>
    <name evidence="4" type="ORF">DMP03_11345</name>
</gene>
<dbReference type="Pfam" id="PF25792">
    <property type="entry name" value="BREX_BrxC_helical"/>
    <property type="match status" value="1"/>
</dbReference>
<comment type="caution">
    <text evidence="4">The sequence shown here is derived from an EMBL/GenBank/DDBJ whole genome shotgun (WGS) entry which is preliminary data.</text>
</comment>
<dbReference type="Pfam" id="PF25796">
    <property type="entry name" value="BREX_BrxC_4th"/>
    <property type="match status" value="1"/>
</dbReference>